<organism evidence="2 3">
    <name type="scientific">Arcobacter porcinus</name>
    <dbReference type="NCBI Taxonomy" id="1935204"/>
    <lineage>
        <taxon>Bacteria</taxon>
        <taxon>Pseudomonadati</taxon>
        <taxon>Campylobacterota</taxon>
        <taxon>Epsilonproteobacteria</taxon>
        <taxon>Campylobacterales</taxon>
        <taxon>Arcobacteraceae</taxon>
        <taxon>Arcobacter</taxon>
    </lineage>
</organism>
<keyword evidence="1" id="KW-0732">Signal</keyword>
<name>A0ABX2YBT4_9BACT</name>
<evidence type="ECO:0000256" key="1">
    <source>
        <dbReference type="SAM" id="SignalP"/>
    </source>
</evidence>
<proteinExistence type="predicted"/>
<evidence type="ECO:0000313" key="3">
    <source>
        <dbReference type="Proteomes" id="UP000093159"/>
    </source>
</evidence>
<evidence type="ECO:0000313" key="2">
    <source>
        <dbReference type="EMBL" id="OCL91620.1"/>
    </source>
</evidence>
<reference evidence="2 3" key="1">
    <citation type="submission" date="2015-05" db="EMBL/GenBank/DDBJ databases">
        <authorList>
            <person name="Rovetto F."/>
            <person name="Cocolin L."/>
            <person name="Illeghems K."/>
            <person name="Van Nieuwerburgh F."/>
            <person name="Houf K."/>
        </authorList>
    </citation>
    <scope>NUCLEOTIDE SEQUENCE [LARGE SCALE GENOMIC DNA]</scope>
    <source>
        <strain evidence="2 3">117434</strain>
    </source>
</reference>
<comment type="caution">
    <text evidence="2">The sequence shown here is derived from an EMBL/GenBank/DDBJ whole genome shotgun (WGS) entry which is preliminary data.</text>
</comment>
<feature type="chain" id="PRO_5046129291" description="Lipoprotein" evidence="1">
    <location>
        <begin position="21"/>
        <end position="185"/>
    </location>
</feature>
<dbReference type="Proteomes" id="UP000093159">
    <property type="component" value="Unassembled WGS sequence"/>
</dbReference>
<evidence type="ECO:0008006" key="4">
    <source>
        <dbReference type="Google" id="ProtNLM"/>
    </source>
</evidence>
<accession>A0ABX2YBT4</accession>
<dbReference type="RefSeq" id="WP_066170516.1">
    <property type="nucleotide sequence ID" value="NZ_JANJGF010000001.1"/>
</dbReference>
<keyword evidence="3" id="KW-1185">Reference proteome</keyword>
<dbReference type="EMBL" id="LDIR01000002">
    <property type="protein sequence ID" value="OCL91620.1"/>
    <property type="molecule type" value="Genomic_DNA"/>
</dbReference>
<dbReference type="PROSITE" id="PS51257">
    <property type="entry name" value="PROKAR_LIPOPROTEIN"/>
    <property type="match status" value="1"/>
</dbReference>
<gene>
    <name evidence="2" type="ORF">AAX28_01365</name>
</gene>
<protein>
    <recommendedName>
        <fullName evidence="4">Lipoprotein</fullName>
    </recommendedName>
</protein>
<feature type="signal peptide" evidence="1">
    <location>
        <begin position="1"/>
        <end position="20"/>
    </location>
</feature>
<sequence length="185" mass="22089">MFRLLIISLFSLFFISCATKSDLNKDEFTILKKQNTYDTCANFSHISLSEDIKYGKIFTEYINLDNSCKWNGLARGYFVSLFMDTIKAKSYKLVEEKEFRNLEVLTYIVNEKYYVNIISFYTVFEDKLMIDYSGIYSTSLIQNYEKDYVNIYLEKDRLNKEYFNSLVKFNFFKSYFSKESSSLDR</sequence>